<dbReference type="Pfam" id="PF02643">
    <property type="entry name" value="DUF192"/>
    <property type="match status" value="1"/>
</dbReference>
<sequence length="113" mass="13032">MVDAELALTAEARQRGLMFRESLAENQGMMFQFAHADHYCMWMKNTLIPLSIAFIDEQGKIINIEEMKAHSEETTCAKNKARYALEMNTGWYQQRQIKAGQYIQGLPLDSNQQ</sequence>
<dbReference type="RefSeq" id="WP_390214154.1">
    <property type="nucleotide sequence ID" value="NZ_JBHLXJ010000018.1"/>
</dbReference>
<dbReference type="Proteomes" id="UP001589844">
    <property type="component" value="Unassembled WGS sequence"/>
</dbReference>
<evidence type="ECO:0000313" key="1">
    <source>
        <dbReference type="EMBL" id="MFC0351543.1"/>
    </source>
</evidence>
<name>A0ABV6II99_9BURK</name>
<comment type="caution">
    <text evidence="1">The sequence shown here is derived from an EMBL/GenBank/DDBJ whole genome shotgun (WGS) entry which is preliminary data.</text>
</comment>
<keyword evidence="2" id="KW-1185">Reference proteome</keyword>
<dbReference type="InterPro" id="IPR038695">
    <property type="entry name" value="Saro_0823-like_sf"/>
</dbReference>
<dbReference type="Gene3D" id="2.60.120.1140">
    <property type="entry name" value="Protein of unknown function DUF192"/>
    <property type="match status" value="1"/>
</dbReference>
<dbReference type="PANTHER" id="PTHR37953">
    <property type="entry name" value="UPF0127 PROTEIN MJ1496"/>
    <property type="match status" value="1"/>
</dbReference>
<organism evidence="1 2">
    <name type="scientific">Undibacterium danionis</name>
    <dbReference type="NCBI Taxonomy" id="1812100"/>
    <lineage>
        <taxon>Bacteria</taxon>
        <taxon>Pseudomonadati</taxon>
        <taxon>Pseudomonadota</taxon>
        <taxon>Betaproteobacteria</taxon>
        <taxon>Burkholderiales</taxon>
        <taxon>Oxalobacteraceae</taxon>
        <taxon>Undibacterium</taxon>
    </lineage>
</organism>
<proteinExistence type="predicted"/>
<accession>A0ABV6II99</accession>
<dbReference type="InterPro" id="IPR003795">
    <property type="entry name" value="DUF192"/>
</dbReference>
<dbReference type="EMBL" id="JBHLXJ010000018">
    <property type="protein sequence ID" value="MFC0351543.1"/>
    <property type="molecule type" value="Genomic_DNA"/>
</dbReference>
<protein>
    <submittedName>
        <fullName evidence="1">DUF192 domain-containing protein</fullName>
    </submittedName>
</protein>
<evidence type="ECO:0000313" key="2">
    <source>
        <dbReference type="Proteomes" id="UP001589844"/>
    </source>
</evidence>
<gene>
    <name evidence="1" type="ORF">ACFFJH_17105</name>
</gene>
<reference evidence="1 2" key="1">
    <citation type="submission" date="2024-09" db="EMBL/GenBank/DDBJ databases">
        <authorList>
            <person name="Sun Q."/>
            <person name="Mori K."/>
        </authorList>
    </citation>
    <scope>NUCLEOTIDE SEQUENCE [LARGE SCALE GENOMIC DNA]</scope>
    <source>
        <strain evidence="1 2">CCM 8677</strain>
    </source>
</reference>
<dbReference type="PANTHER" id="PTHR37953:SF1">
    <property type="entry name" value="UPF0127 PROTEIN MJ1496"/>
    <property type="match status" value="1"/>
</dbReference>